<dbReference type="EMBL" id="IACK01218436">
    <property type="protein sequence ID" value="LAA97435.1"/>
    <property type="molecule type" value="Transcribed_RNA"/>
</dbReference>
<reference evidence="1" key="2">
    <citation type="submission" date="2017-11" db="EMBL/GenBank/DDBJ databases">
        <title>Coralsnake Venomics: Analyses of Venom Gland Transcriptomes and Proteomes of Six Brazilian Taxa.</title>
        <authorList>
            <person name="Aird S.D."/>
            <person name="Jorge da Silva N."/>
            <person name="Qiu L."/>
            <person name="Villar-Briones A."/>
            <person name="Aparecida-Saddi V."/>
            <person name="Campos-Telles M.P."/>
            <person name="Grau M."/>
            <person name="Mikheyev A.S."/>
        </authorList>
    </citation>
    <scope>NUCLEOTIDE SEQUENCE</scope>
    <source>
        <tissue evidence="1">Venom_gland</tissue>
    </source>
</reference>
<protein>
    <submittedName>
        <fullName evidence="1">Uncharacterized protein</fullName>
    </submittedName>
</protein>
<dbReference type="AlphaFoldDB" id="A0A2D4JLV0"/>
<proteinExistence type="predicted"/>
<evidence type="ECO:0000313" key="1">
    <source>
        <dbReference type="EMBL" id="LAA97435.1"/>
    </source>
</evidence>
<accession>A0A2D4JLV0</accession>
<name>A0A2D4JLV0_MICLE</name>
<organism evidence="1">
    <name type="scientific">Micrurus lemniscatus lemniscatus</name>
    <dbReference type="NCBI Taxonomy" id="129467"/>
    <lineage>
        <taxon>Eukaryota</taxon>
        <taxon>Metazoa</taxon>
        <taxon>Chordata</taxon>
        <taxon>Craniata</taxon>
        <taxon>Vertebrata</taxon>
        <taxon>Euteleostomi</taxon>
        <taxon>Lepidosauria</taxon>
        <taxon>Squamata</taxon>
        <taxon>Bifurcata</taxon>
        <taxon>Unidentata</taxon>
        <taxon>Episquamata</taxon>
        <taxon>Toxicofera</taxon>
        <taxon>Serpentes</taxon>
        <taxon>Colubroidea</taxon>
        <taxon>Elapidae</taxon>
        <taxon>Elapinae</taxon>
        <taxon>Micrurus</taxon>
    </lineage>
</organism>
<reference evidence="1" key="1">
    <citation type="submission" date="2017-07" db="EMBL/GenBank/DDBJ databases">
        <authorList>
            <person name="Mikheyev A."/>
            <person name="Grau M."/>
        </authorList>
    </citation>
    <scope>NUCLEOTIDE SEQUENCE</scope>
    <source>
        <tissue evidence="1">Venom_gland</tissue>
    </source>
</reference>
<sequence length="104" mass="12130">MGTNGNQSKTDDPVQVHLTKLEQSVCKTLEKNYSQWHYIFECIFFLCSCKCPNTEDFAQCFKRDLIFSSFLSPTFYSYYLISSIALDCDRILMYSNNAAQISYR</sequence>